<dbReference type="STRING" id="50429.A0A2B4RNS2"/>
<reference evidence="2" key="1">
    <citation type="journal article" date="2017" name="bioRxiv">
        <title>Comparative analysis of the genomes of Stylophora pistillata and Acropora digitifera provides evidence for extensive differences between species of corals.</title>
        <authorList>
            <person name="Voolstra C.R."/>
            <person name="Li Y."/>
            <person name="Liew Y.J."/>
            <person name="Baumgarten S."/>
            <person name="Zoccola D."/>
            <person name="Flot J.-F."/>
            <person name="Tambutte S."/>
            <person name="Allemand D."/>
            <person name="Aranda M."/>
        </authorList>
    </citation>
    <scope>NUCLEOTIDE SEQUENCE [LARGE SCALE GENOMIC DNA]</scope>
</reference>
<comment type="caution">
    <text evidence="1">The sequence shown here is derived from an EMBL/GenBank/DDBJ whole genome shotgun (WGS) entry which is preliminary data.</text>
</comment>
<proteinExistence type="predicted"/>
<protein>
    <submittedName>
        <fullName evidence="1">Programmed cell death protein 2-like</fullName>
    </submittedName>
</protein>
<sequence>MIQSSDGFEVDDWCDNADDWEDDNDFSTILEQCTGKLTLSDDKPEEADHKIAGHFYPSQPHSEMTSASIPHFASMFISVVEAPDPKAISTEMTKHEKALLSEYQLREGGHVLDALETGEGPKEWTGEKYETATVKHGDKAFHKFNKQLHAFPQQCMR</sequence>
<gene>
    <name evidence="1" type="primary">PDCD2L</name>
    <name evidence="1" type="ORF">AWC38_SpisGene16321</name>
</gene>
<organism evidence="1 2">
    <name type="scientific">Stylophora pistillata</name>
    <name type="common">Smooth cauliflower coral</name>
    <dbReference type="NCBI Taxonomy" id="50429"/>
    <lineage>
        <taxon>Eukaryota</taxon>
        <taxon>Metazoa</taxon>
        <taxon>Cnidaria</taxon>
        <taxon>Anthozoa</taxon>
        <taxon>Hexacorallia</taxon>
        <taxon>Scleractinia</taxon>
        <taxon>Astrocoeniina</taxon>
        <taxon>Pocilloporidae</taxon>
        <taxon>Stylophora</taxon>
    </lineage>
</organism>
<dbReference type="AlphaFoldDB" id="A0A2B4RNS2"/>
<dbReference type="GO" id="GO:0006915">
    <property type="term" value="P:apoptotic process"/>
    <property type="evidence" value="ECO:0007669"/>
    <property type="project" value="TreeGrafter"/>
</dbReference>
<evidence type="ECO:0000313" key="1">
    <source>
        <dbReference type="EMBL" id="PFX19261.1"/>
    </source>
</evidence>
<dbReference type="InterPro" id="IPR052815">
    <property type="entry name" value="PDCD2-like_regulator"/>
</dbReference>
<keyword evidence="2" id="KW-1185">Reference proteome</keyword>
<dbReference type="OrthoDB" id="366284at2759"/>
<name>A0A2B4RNS2_STYPI</name>
<dbReference type="PANTHER" id="PTHR46421">
    <property type="entry name" value="PROGRAMMED CELL DEATH PROTEIN 2-LIKE"/>
    <property type="match status" value="1"/>
</dbReference>
<dbReference type="Proteomes" id="UP000225706">
    <property type="component" value="Unassembled WGS sequence"/>
</dbReference>
<evidence type="ECO:0000313" key="2">
    <source>
        <dbReference type="Proteomes" id="UP000225706"/>
    </source>
</evidence>
<dbReference type="EMBL" id="LSMT01000369">
    <property type="protein sequence ID" value="PFX19261.1"/>
    <property type="molecule type" value="Genomic_DNA"/>
</dbReference>
<dbReference type="PANTHER" id="PTHR46421:SF1">
    <property type="entry name" value="PROGRAMMED CELL DEATH PROTEIN 2-LIKE"/>
    <property type="match status" value="1"/>
</dbReference>
<accession>A0A2B4RNS2</accession>